<gene>
    <name evidence="1" type="ORF">MUN88_13575</name>
</gene>
<reference evidence="1 2" key="1">
    <citation type="submission" date="2022-04" db="EMBL/GenBank/DDBJ databases">
        <title>Gracilibacillus sp. isolated from saltern.</title>
        <authorList>
            <person name="Won M."/>
            <person name="Lee C.-M."/>
            <person name="Woen H.-Y."/>
            <person name="Kwon S.-W."/>
        </authorList>
    </citation>
    <scope>NUCLEOTIDE SEQUENCE [LARGE SCALE GENOMIC DNA]</scope>
    <source>
        <strain evidence="1 2">SSWR10-1</strain>
    </source>
</reference>
<evidence type="ECO:0000313" key="2">
    <source>
        <dbReference type="Proteomes" id="UP000831782"/>
    </source>
</evidence>
<evidence type="ECO:0008006" key="3">
    <source>
        <dbReference type="Google" id="ProtNLM"/>
    </source>
</evidence>
<name>A0ABY4ET08_9BACI</name>
<protein>
    <recommendedName>
        <fullName evidence="3">DUF4367 domain-containing protein</fullName>
    </recommendedName>
</protein>
<keyword evidence="2" id="KW-1185">Reference proteome</keyword>
<dbReference type="EMBL" id="CP095072">
    <property type="protein sequence ID" value="UOQ47105.1"/>
    <property type="molecule type" value="Genomic_DNA"/>
</dbReference>
<organism evidence="1 2">
    <name type="scientific">Gracilibacillus caseinilyticus</name>
    <dbReference type="NCBI Taxonomy" id="2932256"/>
    <lineage>
        <taxon>Bacteria</taxon>
        <taxon>Bacillati</taxon>
        <taxon>Bacillota</taxon>
        <taxon>Bacilli</taxon>
        <taxon>Bacillales</taxon>
        <taxon>Bacillaceae</taxon>
        <taxon>Gracilibacillus</taxon>
    </lineage>
</organism>
<accession>A0ABY4ET08</accession>
<dbReference type="RefSeq" id="WP_244715902.1">
    <property type="nucleotide sequence ID" value="NZ_CP095072.1"/>
</dbReference>
<dbReference type="Proteomes" id="UP000831782">
    <property type="component" value="Chromosome"/>
</dbReference>
<sequence>MRMEKFGFLTVSILLIFVIAMSIWSIEPTEEVLTEAVDAAENQFEQEIKEPNEELDHFSLFVPEGFEVEEQSQNNVILTKDNQTYILFYNKLESDTSKLNYEAAMEMEDHDKLVSFEDQDRFGYINITERDDQFEVQLGVGGVKVTTISTKQELTENVNSMMNMANSLAYVEEMGAS</sequence>
<proteinExistence type="predicted"/>
<evidence type="ECO:0000313" key="1">
    <source>
        <dbReference type="EMBL" id="UOQ47105.1"/>
    </source>
</evidence>